<keyword evidence="3" id="KW-0820">tRNA-binding</keyword>
<gene>
    <name evidence="14" type="ORF">AC578_6182</name>
</gene>
<feature type="region of interest" description="Disordered" evidence="11">
    <location>
        <begin position="1327"/>
        <end position="1359"/>
    </location>
</feature>
<dbReference type="Gene3D" id="3.40.50.150">
    <property type="entry name" value="Vaccinia Virus protein VP39"/>
    <property type="match status" value="1"/>
</dbReference>
<feature type="region of interest" description="Disordered" evidence="11">
    <location>
        <begin position="1237"/>
        <end position="1282"/>
    </location>
</feature>
<feature type="domain" description="SAM-dependent MTase RsmB/NOP-type" evidence="13">
    <location>
        <begin position="67"/>
        <end position="463"/>
    </location>
</feature>
<feature type="region of interest" description="Disordered" evidence="11">
    <location>
        <begin position="592"/>
        <end position="613"/>
    </location>
</feature>
<dbReference type="SUPFAM" id="SSF53335">
    <property type="entry name" value="S-adenosyl-L-methionine-dependent methyltransferases"/>
    <property type="match status" value="1"/>
</dbReference>
<sequence length="1526" mass="168295">MSRGGKRGGRGGGGRGRGRGRGGGGGGQRNFQDNRVSFENVDKRNEKFENYYNTIGIVPDDEEREAFWKALRKELPNSFRFTGSKGHALSVRDNLVNRFFPLLEKIKHEGRPVDLPKPMPWYPNALAYSMTTPKNVVRKYEPFKEFQKFLVSETGVGNISRQEEVSMIPPLLLDVEPHHTVLDLCAAPGSKSAQLVELLHAGEEERVSRAIQQANGKLTLREGESAPQDSGRSTGILVANDVNYQRAQMLVHQVKRLNSPNLIVTNHDATMFPSIATPPEILPNGQKKGGWLKFDRILADVPCSGDGTCRKNPGIWKEWTPQNGLGLYITQVRILTRALQMLKVGGRVVYSTCSLNPVENEAVISSAIERCGGVSKVRLCDSSDRLPGLHRKSGLKDWSIMSRNGTIYESWAEASQFEQEGSKIVPGMFPPEEAEEIPLENCIRVYPHQQDTGGFFIAALEKLGEIRAKAEPDTKSGNKDWTFVKPQIPEKTMFTETIDQITNGDVAKPKVVDASTGSAAELQNGSIADDGTMAGQKRGLPVDNDGDRVAAAAGAKKAKVEDAPNDTSAATAEDGAKVEVADDVKDAVAEAPFEESVPQEAATQQSRRRNAEANEEAFKFLSPEHPELVGIYSFYDLHPSFPRDRFLVRNPAGDPVKGIYYVAKLIKDILMSNENRGMKFVHAGVKMFMKQDAQGQDICRWRIQTEGLPIIEGWVGESRVIRLRKKSTLRKLLVEMFPKVATTQHEDGTESGGWKELGEIGEQVNNIGGGCCVVRVEATPDAGEDEFKEPLTLPLWRSRASVNLMLPKEDRRAMLLRIYNEDVELINHSDPKQNGGREFKREAKEAKGSSSGQAVGEEGQRKMEEAGDEQDANAGAGDQAVDQAAAIWRSALVRQGLSRLPGSGDAGVAVVMGNGTARAALANDQLADRPLQCTAFSAAIIITRLCSRKVRSNKLFREDYIMMLAMIPLFIRMILIHFVLIYGTNNVDTTMYEYPPLQLHRRSIGARLVLPARIFYAMFIWASKLTVSEFLKRITFRIWRKSHQRTLQGIRAFLFLTFGAVVIATLAECQPFSHYWQVVPDPGPHCRQGYAQLLVMGTCDIVTDILLIAFPIPVVLTSGVNWKRKLQMVLLFSLSLIMIGVTAARIPQVIYRHGSQQYRTVWASCEILAATAVSNAVILGSMLRDKGTKKNKFRSYSITESIDRNSARRPTLVRYQTTESDEDLFLELGCRVPEHLRRGSVSAPRPAPPALPAKEPIEPPCREDTPLSERQGSHISTDSEESLKLPIQHHAPVQQVLPSPAPSTTRSISFFDVGNLLDGHERPTASNFNVAAPLSSPGGGTAHEFASESAEERASRSGSRAFLRDVGGILSPGLIRNSSGSPRRSRETQRAPKRHRTPPAGVLAPTLERSETQMSLQDAGGLLGNVQSQAYVSGAICQDASLPDPPARQPVLSQFSFSRPSRRRRSRDGIELEDIGQVLREGRQPDSSIRDPYGPRERGQQDITRQAPAPSFDDMVLNDAGGLMGR</sequence>
<feature type="transmembrane region" description="Helical" evidence="12">
    <location>
        <begin position="1128"/>
        <end position="1146"/>
    </location>
</feature>
<keyword evidence="8 10" id="KW-0694">RNA-binding</keyword>
<dbReference type="GO" id="GO:0016428">
    <property type="term" value="F:tRNA (cytidine-5-)-methyltransferase activity"/>
    <property type="evidence" value="ECO:0007669"/>
    <property type="project" value="InterPro"/>
</dbReference>
<evidence type="ECO:0000256" key="1">
    <source>
        <dbReference type="ARBA" id="ARBA00004123"/>
    </source>
</evidence>
<name>A0A139H9Y0_9PEZI</name>
<dbReference type="PRINTS" id="PR02011">
    <property type="entry name" value="RCMTNCL1"/>
</dbReference>
<feature type="transmembrane region" description="Helical" evidence="12">
    <location>
        <begin position="1161"/>
        <end position="1183"/>
    </location>
</feature>
<evidence type="ECO:0000259" key="13">
    <source>
        <dbReference type="PROSITE" id="PS51686"/>
    </source>
</evidence>
<comment type="caution">
    <text evidence="14">The sequence shown here is derived from an EMBL/GenBank/DDBJ whole genome shotgun (WGS) entry which is preliminary data.</text>
</comment>
<dbReference type="PANTHER" id="PTHR22808:SF1">
    <property type="entry name" value="RNA CYTOSINE-C(5)-METHYLTRANSFERASE NSUN2-RELATED"/>
    <property type="match status" value="1"/>
</dbReference>
<feature type="region of interest" description="Disordered" evidence="11">
    <location>
        <begin position="827"/>
        <end position="876"/>
    </location>
</feature>
<evidence type="ECO:0000256" key="3">
    <source>
        <dbReference type="ARBA" id="ARBA00022555"/>
    </source>
</evidence>
<feature type="compositionally biased region" description="Basic and acidic residues" evidence="11">
    <location>
        <begin position="827"/>
        <end position="847"/>
    </location>
</feature>
<evidence type="ECO:0000256" key="6">
    <source>
        <dbReference type="ARBA" id="ARBA00022691"/>
    </source>
</evidence>
<protein>
    <recommendedName>
        <fullName evidence="13">SAM-dependent MTase RsmB/NOP-type domain-containing protein</fullName>
    </recommendedName>
</protein>
<dbReference type="Proteomes" id="UP000070133">
    <property type="component" value="Unassembled WGS sequence"/>
</dbReference>
<feature type="region of interest" description="Disordered" evidence="11">
    <location>
        <begin position="1372"/>
        <end position="1414"/>
    </location>
</feature>
<keyword evidence="6 10" id="KW-0949">S-adenosyl-L-methionine</keyword>
<dbReference type="InterPro" id="IPR057286">
    <property type="entry name" value="PUA_NSUN2"/>
</dbReference>
<comment type="subcellular location">
    <subcellularLocation>
        <location evidence="1">Nucleus</location>
    </subcellularLocation>
</comment>
<evidence type="ECO:0000256" key="4">
    <source>
        <dbReference type="ARBA" id="ARBA00022603"/>
    </source>
</evidence>
<dbReference type="PANTHER" id="PTHR22808">
    <property type="entry name" value="NCL1 YEAST -RELATED NOL1/NOP2/FMU SUN DOMAIN-CONTAINING"/>
    <property type="match status" value="1"/>
</dbReference>
<feature type="transmembrane region" description="Helical" evidence="12">
    <location>
        <begin position="960"/>
        <end position="984"/>
    </location>
</feature>
<evidence type="ECO:0000256" key="12">
    <source>
        <dbReference type="SAM" id="Phobius"/>
    </source>
</evidence>
<dbReference type="InterPro" id="IPR023270">
    <property type="entry name" value="RCMT_NCL1"/>
</dbReference>
<dbReference type="Pfam" id="PF25376">
    <property type="entry name" value="Pre-PUA_NSUN2"/>
    <property type="match status" value="1"/>
</dbReference>
<feature type="binding site" evidence="10">
    <location>
        <position position="241"/>
    </location>
    <ligand>
        <name>S-adenosyl-L-methionine</name>
        <dbReference type="ChEBI" id="CHEBI:59789"/>
    </ligand>
</feature>
<dbReference type="OrthoDB" id="6093671at2759"/>
<keyword evidence="5 10" id="KW-0808">Transferase</keyword>
<evidence type="ECO:0000256" key="2">
    <source>
        <dbReference type="ARBA" id="ARBA00007494"/>
    </source>
</evidence>
<dbReference type="GO" id="GO:0005737">
    <property type="term" value="C:cytoplasm"/>
    <property type="evidence" value="ECO:0007669"/>
    <property type="project" value="TreeGrafter"/>
</dbReference>
<dbReference type="PRINTS" id="PR02008">
    <property type="entry name" value="RCMTFAMILY"/>
</dbReference>
<dbReference type="InterPro" id="IPR029063">
    <property type="entry name" value="SAM-dependent_MTases_sf"/>
</dbReference>
<evidence type="ECO:0000256" key="11">
    <source>
        <dbReference type="SAM" id="MobiDB-lite"/>
    </source>
</evidence>
<comment type="similarity">
    <text evidence="2 10">Belongs to the class I-like SAM-binding methyltransferase superfamily. RsmB/NOP family.</text>
</comment>
<feature type="region of interest" description="Disordered" evidence="11">
    <location>
        <begin position="1"/>
        <end position="36"/>
    </location>
</feature>
<proteinExistence type="inferred from homology"/>
<dbReference type="InterPro" id="IPR023267">
    <property type="entry name" value="RCMT"/>
</dbReference>
<feature type="compositionally biased region" description="Gly residues" evidence="11">
    <location>
        <begin position="10"/>
        <end position="28"/>
    </location>
</feature>
<keyword evidence="12" id="KW-1133">Transmembrane helix</keyword>
<dbReference type="InterPro" id="IPR057285">
    <property type="entry name" value="Pre-PUA_NSUN2"/>
</dbReference>
<reference evidence="14 15" key="1">
    <citation type="submission" date="2015-07" db="EMBL/GenBank/DDBJ databases">
        <title>Comparative genomics of the Sigatoka disease complex on banana suggests a link between parallel evolutionary changes in Pseudocercospora fijiensis and Pseudocercospora eumusae and increased virulence on the banana host.</title>
        <authorList>
            <person name="Chang T.-C."/>
            <person name="Salvucci A."/>
            <person name="Crous P.W."/>
            <person name="Stergiopoulos I."/>
        </authorList>
    </citation>
    <scope>NUCLEOTIDE SEQUENCE [LARGE SCALE GENOMIC DNA]</scope>
    <source>
        <strain evidence="14 15">CBS 114824</strain>
    </source>
</reference>
<organism evidence="14 15">
    <name type="scientific">Pseudocercospora eumusae</name>
    <dbReference type="NCBI Taxonomy" id="321146"/>
    <lineage>
        <taxon>Eukaryota</taxon>
        <taxon>Fungi</taxon>
        <taxon>Dikarya</taxon>
        <taxon>Ascomycota</taxon>
        <taxon>Pezizomycotina</taxon>
        <taxon>Dothideomycetes</taxon>
        <taxon>Dothideomycetidae</taxon>
        <taxon>Mycosphaerellales</taxon>
        <taxon>Mycosphaerellaceae</taxon>
        <taxon>Pseudocercospora</taxon>
    </lineage>
</organism>
<dbReference type="Pfam" id="PF20684">
    <property type="entry name" value="Fung_rhodopsin"/>
    <property type="match status" value="1"/>
</dbReference>
<evidence type="ECO:0000256" key="7">
    <source>
        <dbReference type="ARBA" id="ARBA00022694"/>
    </source>
</evidence>
<feature type="transmembrane region" description="Helical" evidence="12">
    <location>
        <begin position="1093"/>
        <end position="1116"/>
    </location>
</feature>
<keyword evidence="4 10" id="KW-0489">Methyltransferase</keyword>
<dbReference type="GO" id="GO:0030488">
    <property type="term" value="P:tRNA methylation"/>
    <property type="evidence" value="ECO:0007669"/>
    <property type="project" value="TreeGrafter"/>
</dbReference>
<evidence type="ECO:0000256" key="10">
    <source>
        <dbReference type="PROSITE-ProRule" id="PRU01023"/>
    </source>
</evidence>
<dbReference type="STRING" id="321146.A0A139H9Y0"/>
<dbReference type="Pfam" id="PF01189">
    <property type="entry name" value="Methyltr_RsmB-F"/>
    <property type="match status" value="1"/>
</dbReference>
<dbReference type="InterPro" id="IPR049326">
    <property type="entry name" value="Rhodopsin_dom_fungi"/>
</dbReference>
<keyword evidence="12" id="KW-0812">Transmembrane</keyword>
<feature type="region of interest" description="Disordered" evidence="11">
    <location>
        <begin position="523"/>
        <end position="576"/>
    </location>
</feature>
<dbReference type="InterPro" id="IPR049560">
    <property type="entry name" value="MeTrfase_RsmB-F_NOP2_cat"/>
</dbReference>
<keyword evidence="9" id="KW-0539">Nucleus</keyword>
<feature type="transmembrane region" description="Helical" evidence="12">
    <location>
        <begin position="1004"/>
        <end position="1031"/>
    </location>
</feature>
<feature type="active site" description="Nucleophile" evidence="10">
    <location>
        <position position="353"/>
    </location>
</feature>
<keyword evidence="15" id="KW-1185">Reference proteome</keyword>
<accession>A0A139H9Y0</accession>
<dbReference type="PROSITE" id="PS51686">
    <property type="entry name" value="SAM_MT_RSMB_NOP"/>
    <property type="match status" value="1"/>
</dbReference>
<evidence type="ECO:0000256" key="5">
    <source>
        <dbReference type="ARBA" id="ARBA00022679"/>
    </source>
</evidence>
<evidence type="ECO:0000313" key="14">
    <source>
        <dbReference type="EMBL" id="KXS99251.1"/>
    </source>
</evidence>
<feature type="binding site" evidence="10">
    <location>
        <begin position="185"/>
        <end position="191"/>
    </location>
    <ligand>
        <name>S-adenosyl-L-methionine</name>
        <dbReference type="ChEBI" id="CHEBI:59789"/>
    </ligand>
</feature>
<keyword evidence="12" id="KW-0472">Membrane</keyword>
<feature type="binding site" evidence="10">
    <location>
        <position position="300"/>
    </location>
    <ligand>
        <name>S-adenosyl-L-methionine</name>
        <dbReference type="ChEBI" id="CHEBI:59789"/>
    </ligand>
</feature>
<feature type="compositionally biased region" description="Basic and acidic residues" evidence="11">
    <location>
        <begin position="1255"/>
        <end position="1267"/>
    </location>
</feature>
<dbReference type="Pfam" id="PF25378">
    <property type="entry name" value="PUA_NSUN2"/>
    <property type="match status" value="1"/>
</dbReference>
<dbReference type="EMBL" id="LFZN01000095">
    <property type="protein sequence ID" value="KXS99251.1"/>
    <property type="molecule type" value="Genomic_DNA"/>
</dbReference>
<dbReference type="GO" id="GO:0000049">
    <property type="term" value="F:tRNA binding"/>
    <property type="evidence" value="ECO:0007669"/>
    <property type="project" value="UniProtKB-KW"/>
</dbReference>
<dbReference type="InterPro" id="IPR018314">
    <property type="entry name" value="RsmB/NOL1/NOP2-like_CS"/>
</dbReference>
<dbReference type="GO" id="GO:0005634">
    <property type="term" value="C:nucleus"/>
    <property type="evidence" value="ECO:0007669"/>
    <property type="project" value="UniProtKB-SubCell"/>
</dbReference>
<feature type="transmembrane region" description="Helical" evidence="12">
    <location>
        <begin position="1052"/>
        <end position="1073"/>
    </location>
</feature>
<evidence type="ECO:0000313" key="15">
    <source>
        <dbReference type="Proteomes" id="UP000070133"/>
    </source>
</evidence>
<dbReference type="InterPro" id="IPR001678">
    <property type="entry name" value="MeTrfase_RsmB-F_NOP2_dom"/>
</dbReference>
<evidence type="ECO:0000256" key="9">
    <source>
        <dbReference type="ARBA" id="ARBA00023242"/>
    </source>
</evidence>
<evidence type="ECO:0000256" key="8">
    <source>
        <dbReference type="ARBA" id="ARBA00022884"/>
    </source>
</evidence>
<feature type="binding site" evidence="10">
    <location>
        <position position="268"/>
    </location>
    <ligand>
        <name>S-adenosyl-L-methionine</name>
        <dbReference type="ChEBI" id="CHEBI:59789"/>
    </ligand>
</feature>
<keyword evidence="7" id="KW-0819">tRNA processing</keyword>
<dbReference type="PROSITE" id="PS01153">
    <property type="entry name" value="NOL1_NOP2_SUN"/>
    <property type="match status" value="1"/>
</dbReference>
<feature type="region of interest" description="Disordered" evidence="11">
    <location>
        <begin position="1442"/>
        <end position="1526"/>
    </location>
</feature>